<keyword evidence="6 11" id="KW-0418">Kinase</keyword>
<keyword evidence="7" id="KW-0067">ATP-binding</keyword>
<dbReference type="PROSITE" id="PS50109">
    <property type="entry name" value="HIS_KIN"/>
    <property type="match status" value="1"/>
</dbReference>
<dbReference type="SUPFAM" id="SSF47384">
    <property type="entry name" value="Homodimeric domain of signal transducing histidine kinase"/>
    <property type="match status" value="1"/>
</dbReference>
<dbReference type="PANTHER" id="PTHR42878">
    <property type="entry name" value="TWO-COMPONENT HISTIDINE KINASE"/>
    <property type="match status" value="1"/>
</dbReference>
<dbReference type="Gene3D" id="1.10.287.130">
    <property type="match status" value="1"/>
</dbReference>
<reference evidence="11 12" key="1">
    <citation type="submission" date="2020-08" db="EMBL/GenBank/DDBJ databases">
        <title>Genomic Encyclopedia of Type Strains, Phase IV (KMG-IV): sequencing the most valuable type-strain genomes for metagenomic binning, comparative biology and taxonomic classification.</title>
        <authorList>
            <person name="Goeker M."/>
        </authorList>
    </citation>
    <scope>NUCLEOTIDE SEQUENCE [LARGE SCALE GENOMIC DNA]</scope>
    <source>
        <strain evidence="11 12">DSM 23958</strain>
    </source>
</reference>
<sequence length="576" mass="62037">MSDAGPVSRFAALRSERLGDDGGFARLYAAFLAARAALGVVLLLAQVGAWVAGGNRHPLGFWICLAYAGLTLAHALVPRLRRASGRRSLSGLRRPRWWASVGLDLVAFTTLQTLDAGGGVSLAALFILPVMMAGVLSSRRAALAAAALATLGLLGALLPQGWDSAELGTRLTQAGLAGSGYFAVALLALELAARLAREQQAAKGSLAFARQQTALNQLVIDEMQEGVLVVDRGLKVRAANPAARMLLGEREALHEPQFCLHDQRAWGELVARVSDCFAARAAEPLDVTLNFSQAPARTLRVRSRVNRGREDRGSEDLCVLLLEDRATLLARVRRDKLAAMGRMSAGIAHEIRNPLAAISQANALLSEDLPDPGAQRLTGLVAANVRRLQRIVDEVMLLAASPEGAPQVLDAVSLVAEVSQEWAATQDLPRPDCLRVDLPPGPQRVQFDPEHLRRVLVNLLDNAWRHAQEAALNAHDGSLPWVGLSLSPQGRQAVALRVFNPGPRIAPSVERHLFEPFYSTRSRGSGLGLYICRELCERYRARIDYQGAQAWGQDGNAFDVVLSRARDEAAPENAAP</sequence>
<dbReference type="GO" id="GO:0000156">
    <property type="term" value="F:phosphorelay response regulator activity"/>
    <property type="evidence" value="ECO:0007669"/>
    <property type="project" value="TreeGrafter"/>
</dbReference>
<keyword evidence="4 11" id="KW-0808">Transferase</keyword>
<dbReference type="Gene3D" id="3.30.450.20">
    <property type="entry name" value="PAS domain"/>
    <property type="match status" value="1"/>
</dbReference>
<dbReference type="InterPro" id="IPR003661">
    <property type="entry name" value="HisK_dim/P_dom"/>
</dbReference>
<evidence type="ECO:0000259" key="10">
    <source>
        <dbReference type="PROSITE" id="PS50109"/>
    </source>
</evidence>
<protein>
    <recommendedName>
        <fullName evidence="2">histidine kinase</fullName>
        <ecNumber evidence="2">2.7.13.3</ecNumber>
    </recommendedName>
</protein>
<name>A0A840S4P9_9BURK</name>
<keyword evidence="3" id="KW-0597">Phosphoprotein</keyword>
<evidence type="ECO:0000256" key="1">
    <source>
        <dbReference type="ARBA" id="ARBA00000085"/>
    </source>
</evidence>
<evidence type="ECO:0000256" key="7">
    <source>
        <dbReference type="ARBA" id="ARBA00022840"/>
    </source>
</evidence>
<dbReference type="GO" id="GO:0007234">
    <property type="term" value="P:osmosensory signaling via phosphorelay pathway"/>
    <property type="evidence" value="ECO:0007669"/>
    <property type="project" value="TreeGrafter"/>
</dbReference>
<keyword evidence="9" id="KW-0472">Membrane</keyword>
<dbReference type="InterPro" id="IPR036097">
    <property type="entry name" value="HisK_dim/P_sf"/>
</dbReference>
<evidence type="ECO:0000256" key="3">
    <source>
        <dbReference type="ARBA" id="ARBA00022553"/>
    </source>
</evidence>
<dbReference type="SUPFAM" id="SSF55874">
    <property type="entry name" value="ATPase domain of HSP90 chaperone/DNA topoisomerase II/histidine kinase"/>
    <property type="match status" value="1"/>
</dbReference>
<evidence type="ECO:0000256" key="2">
    <source>
        <dbReference type="ARBA" id="ARBA00012438"/>
    </source>
</evidence>
<dbReference type="Proteomes" id="UP000554837">
    <property type="component" value="Unassembled WGS sequence"/>
</dbReference>
<dbReference type="InterPro" id="IPR036890">
    <property type="entry name" value="HATPase_C_sf"/>
</dbReference>
<feature type="transmembrane region" description="Helical" evidence="9">
    <location>
        <begin position="174"/>
        <end position="193"/>
    </location>
</feature>
<evidence type="ECO:0000313" key="12">
    <source>
        <dbReference type="Proteomes" id="UP000554837"/>
    </source>
</evidence>
<dbReference type="Pfam" id="PF25323">
    <property type="entry name" value="6TM_PilS"/>
    <property type="match status" value="1"/>
</dbReference>
<dbReference type="SMART" id="SM00387">
    <property type="entry name" value="HATPase_c"/>
    <property type="match status" value="1"/>
</dbReference>
<feature type="transmembrane region" description="Helical" evidence="9">
    <location>
        <begin position="143"/>
        <end position="162"/>
    </location>
</feature>
<evidence type="ECO:0000256" key="9">
    <source>
        <dbReference type="SAM" id="Phobius"/>
    </source>
</evidence>
<dbReference type="PANTHER" id="PTHR42878:SF7">
    <property type="entry name" value="SENSOR HISTIDINE KINASE GLRK"/>
    <property type="match status" value="1"/>
</dbReference>
<comment type="catalytic activity">
    <reaction evidence="1">
        <text>ATP + protein L-histidine = ADP + protein N-phospho-L-histidine.</text>
        <dbReference type="EC" id="2.7.13.3"/>
    </reaction>
</comment>
<proteinExistence type="predicted"/>
<evidence type="ECO:0000256" key="8">
    <source>
        <dbReference type="ARBA" id="ARBA00023012"/>
    </source>
</evidence>
<evidence type="ECO:0000256" key="6">
    <source>
        <dbReference type="ARBA" id="ARBA00022777"/>
    </source>
</evidence>
<dbReference type="Pfam" id="PF00512">
    <property type="entry name" value="HisKA"/>
    <property type="match status" value="1"/>
</dbReference>
<keyword evidence="9" id="KW-1133">Transmembrane helix</keyword>
<dbReference type="GO" id="GO:0005524">
    <property type="term" value="F:ATP binding"/>
    <property type="evidence" value="ECO:0007669"/>
    <property type="project" value="UniProtKB-KW"/>
</dbReference>
<dbReference type="AlphaFoldDB" id="A0A840S4P9"/>
<dbReference type="SMART" id="SM00388">
    <property type="entry name" value="HisKA"/>
    <property type="match status" value="1"/>
</dbReference>
<dbReference type="InterPro" id="IPR003594">
    <property type="entry name" value="HATPase_dom"/>
</dbReference>
<accession>A0A840S4P9</accession>
<dbReference type="GO" id="GO:0030295">
    <property type="term" value="F:protein kinase activator activity"/>
    <property type="evidence" value="ECO:0007669"/>
    <property type="project" value="TreeGrafter"/>
</dbReference>
<dbReference type="RefSeq" id="WP_138857470.1">
    <property type="nucleotide sequence ID" value="NZ_CP040709.1"/>
</dbReference>
<dbReference type="EC" id="2.7.13.3" evidence="2"/>
<keyword evidence="8" id="KW-0902">Two-component regulatory system</keyword>
<gene>
    <name evidence="11" type="ORF">HNQ51_000772</name>
</gene>
<keyword evidence="12" id="KW-1185">Reference proteome</keyword>
<dbReference type="CDD" id="cd00075">
    <property type="entry name" value="HATPase"/>
    <property type="match status" value="1"/>
</dbReference>
<dbReference type="PRINTS" id="PR00344">
    <property type="entry name" value="BCTRLSENSOR"/>
</dbReference>
<feature type="transmembrane region" description="Helical" evidence="9">
    <location>
        <begin position="120"/>
        <end position="136"/>
    </location>
</feature>
<dbReference type="InterPro" id="IPR005467">
    <property type="entry name" value="His_kinase_dom"/>
</dbReference>
<dbReference type="Gene3D" id="3.30.565.10">
    <property type="entry name" value="Histidine kinase-like ATPase, C-terminal domain"/>
    <property type="match status" value="1"/>
</dbReference>
<feature type="transmembrane region" description="Helical" evidence="9">
    <location>
        <begin position="27"/>
        <end position="53"/>
    </location>
</feature>
<feature type="transmembrane region" description="Helical" evidence="9">
    <location>
        <begin position="59"/>
        <end position="77"/>
    </location>
</feature>
<keyword evidence="5" id="KW-0547">Nucleotide-binding</keyword>
<organism evidence="11 12">
    <name type="scientific">Inhella inkyongensis</name>
    <dbReference type="NCBI Taxonomy" id="392593"/>
    <lineage>
        <taxon>Bacteria</taxon>
        <taxon>Pseudomonadati</taxon>
        <taxon>Pseudomonadota</taxon>
        <taxon>Betaproteobacteria</taxon>
        <taxon>Burkholderiales</taxon>
        <taxon>Sphaerotilaceae</taxon>
        <taxon>Inhella</taxon>
    </lineage>
</organism>
<dbReference type="EMBL" id="JACHHO010000001">
    <property type="protein sequence ID" value="MBB5203479.1"/>
    <property type="molecule type" value="Genomic_DNA"/>
</dbReference>
<feature type="domain" description="Histidine kinase" evidence="10">
    <location>
        <begin position="346"/>
        <end position="566"/>
    </location>
</feature>
<dbReference type="CDD" id="cd00082">
    <property type="entry name" value="HisKA"/>
    <property type="match status" value="1"/>
</dbReference>
<dbReference type="GO" id="GO:0000155">
    <property type="term" value="F:phosphorelay sensor kinase activity"/>
    <property type="evidence" value="ECO:0007669"/>
    <property type="project" value="InterPro"/>
</dbReference>
<comment type="caution">
    <text evidence="11">The sequence shown here is derived from an EMBL/GenBank/DDBJ whole genome shotgun (WGS) entry which is preliminary data.</text>
</comment>
<keyword evidence="9" id="KW-0812">Transmembrane</keyword>
<evidence type="ECO:0000256" key="5">
    <source>
        <dbReference type="ARBA" id="ARBA00022741"/>
    </source>
</evidence>
<dbReference type="OrthoDB" id="9815750at2"/>
<evidence type="ECO:0000256" key="4">
    <source>
        <dbReference type="ARBA" id="ARBA00022679"/>
    </source>
</evidence>
<dbReference type="InterPro" id="IPR050351">
    <property type="entry name" value="BphY/WalK/GraS-like"/>
</dbReference>
<dbReference type="InterPro" id="IPR004358">
    <property type="entry name" value="Sig_transdc_His_kin-like_C"/>
</dbReference>
<evidence type="ECO:0000313" key="11">
    <source>
        <dbReference type="EMBL" id="MBB5203479.1"/>
    </source>
</evidence>
<dbReference type="Pfam" id="PF02518">
    <property type="entry name" value="HATPase_c"/>
    <property type="match status" value="1"/>
</dbReference>